<dbReference type="InterPro" id="IPR003661">
    <property type="entry name" value="HisK_dim/P_dom"/>
</dbReference>
<dbReference type="SUPFAM" id="SSF47384">
    <property type="entry name" value="Homodimeric domain of signal transducing histidine kinase"/>
    <property type="match status" value="1"/>
</dbReference>
<dbReference type="InterPro" id="IPR013656">
    <property type="entry name" value="PAS_4"/>
</dbReference>
<dbReference type="CDD" id="cd00082">
    <property type="entry name" value="HisKA"/>
    <property type="match status" value="1"/>
</dbReference>
<dbReference type="Pfam" id="PF08448">
    <property type="entry name" value="PAS_4"/>
    <property type="match status" value="1"/>
</dbReference>
<proteinExistence type="predicted"/>
<comment type="caution">
    <text evidence="11">The sequence shown here is derived from an EMBL/GenBank/DDBJ whole genome shotgun (WGS) entry which is preliminary data.</text>
</comment>
<dbReference type="PANTHER" id="PTHR43065">
    <property type="entry name" value="SENSOR HISTIDINE KINASE"/>
    <property type="match status" value="1"/>
</dbReference>
<dbReference type="Gene3D" id="3.30.450.20">
    <property type="entry name" value="PAS domain"/>
    <property type="match status" value="3"/>
</dbReference>
<evidence type="ECO:0000256" key="5">
    <source>
        <dbReference type="ARBA" id="ARBA00022741"/>
    </source>
</evidence>
<reference evidence="11 12" key="1">
    <citation type="submission" date="2023-11" db="EMBL/GenBank/DDBJ databases">
        <title>Bacillus jintuensis, isolated from a mudflat on the Beibu Gulf coast.</title>
        <authorList>
            <person name="Li M."/>
        </authorList>
    </citation>
    <scope>NUCLEOTIDE SEQUENCE [LARGE SCALE GENOMIC DNA]</scope>
    <source>
        <strain evidence="11 12">31A1R</strain>
    </source>
</reference>
<keyword evidence="7" id="KW-0067">ATP-binding</keyword>
<dbReference type="SMART" id="SM00387">
    <property type="entry name" value="HATPase_c"/>
    <property type="match status" value="1"/>
</dbReference>
<comment type="catalytic activity">
    <reaction evidence="1">
        <text>ATP + protein L-histidine = ADP + protein N-phospho-L-histidine.</text>
        <dbReference type="EC" id="2.7.13.3"/>
    </reaction>
</comment>
<dbReference type="EC" id="2.7.13.3" evidence="2"/>
<name>A0ABU5ITQ4_9BACI</name>
<evidence type="ECO:0000256" key="7">
    <source>
        <dbReference type="ARBA" id="ARBA00022840"/>
    </source>
</evidence>
<dbReference type="PANTHER" id="PTHR43065:SF34">
    <property type="entry name" value="SPORULATION KINASE A"/>
    <property type="match status" value="1"/>
</dbReference>
<dbReference type="Gene3D" id="1.10.287.130">
    <property type="match status" value="1"/>
</dbReference>
<dbReference type="InterPro" id="IPR005467">
    <property type="entry name" value="His_kinase_dom"/>
</dbReference>
<dbReference type="Pfam" id="PF02518">
    <property type="entry name" value="HATPase_c"/>
    <property type="match status" value="1"/>
</dbReference>
<evidence type="ECO:0000259" key="10">
    <source>
        <dbReference type="PROSITE" id="PS50112"/>
    </source>
</evidence>
<evidence type="ECO:0000256" key="2">
    <source>
        <dbReference type="ARBA" id="ARBA00012438"/>
    </source>
</evidence>
<evidence type="ECO:0000256" key="1">
    <source>
        <dbReference type="ARBA" id="ARBA00000085"/>
    </source>
</evidence>
<dbReference type="PROSITE" id="PS50109">
    <property type="entry name" value="HIS_KIN"/>
    <property type="match status" value="1"/>
</dbReference>
<dbReference type="EMBL" id="JAXOFX010000001">
    <property type="protein sequence ID" value="MDZ5470529.1"/>
    <property type="molecule type" value="Genomic_DNA"/>
</dbReference>
<gene>
    <name evidence="11" type="ORF">SM124_02085</name>
</gene>
<dbReference type="InterPro" id="IPR000014">
    <property type="entry name" value="PAS"/>
</dbReference>
<evidence type="ECO:0000256" key="8">
    <source>
        <dbReference type="ARBA" id="ARBA00023012"/>
    </source>
</evidence>
<feature type="domain" description="PAS" evidence="10">
    <location>
        <begin position="27"/>
        <end position="102"/>
    </location>
</feature>
<evidence type="ECO:0000259" key="9">
    <source>
        <dbReference type="PROSITE" id="PS50109"/>
    </source>
</evidence>
<keyword evidence="6" id="KW-0418">Kinase</keyword>
<dbReference type="InterPro" id="IPR004358">
    <property type="entry name" value="Sig_transdc_His_kin-like_C"/>
</dbReference>
<protein>
    <recommendedName>
        <fullName evidence="2">histidine kinase</fullName>
        <ecNumber evidence="2">2.7.13.3</ecNumber>
    </recommendedName>
</protein>
<accession>A0ABU5ITQ4</accession>
<keyword evidence="5" id="KW-0547">Nucleotide-binding</keyword>
<dbReference type="SMART" id="SM00388">
    <property type="entry name" value="HisKA"/>
    <property type="match status" value="1"/>
</dbReference>
<dbReference type="InterPro" id="IPR013767">
    <property type="entry name" value="PAS_fold"/>
</dbReference>
<evidence type="ECO:0000256" key="6">
    <source>
        <dbReference type="ARBA" id="ARBA00022777"/>
    </source>
</evidence>
<dbReference type="InterPro" id="IPR036890">
    <property type="entry name" value="HATPase_C_sf"/>
</dbReference>
<dbReference type="Pfam" id="PF00989">
    <property type="entry name" value="PAS"/>
    <property type="match status" value="2"/>
</dbReference>
<dbReference type="InterPro" id="IPR035965">
    <property type="entry name" value="PAS-like_dom_sf"/>
</dbReference>
<dbReference type="PROSITE" id="PS50112">
    <property type="entry name" value="PAS"/>
    <property type="match status" value="1"/>
</dbReference>
<dbReference type="CDD" id="cd00130">
    <property type="entry name" value="PAS"/>
    <property type="match status" value="2"/>
</dbReference>
<evidence type="ECO:0000313" key="12">
    <source>
        <dbReference type="Proteomes" id="UP001290455"/>
    </source>
</evidence>
<dbReference type="SUPFAM" id="SSF55874">
    <property type="entry name" value="ATPase domain of HSP90 chaperone/DNA topoisomerase II/histidine kinase"/>
    <property type="match status" value="1"/>
</dbReference>
<evidence type="ECO:0000256" key="3">
    <source>
        <dbReference type="ARBA" id="ARBA00022553"/>
    </source>
</evidence>
<dbReference type="InterPro" id="IPR036097">
    <property type="entry name" value="HisK_dim/P_sf"/>
</dbReference>
<dbReference type="PRINTS" id="PR00344">
    <property type="entry name" value="BCTRLSENSOR"/>
</dbReference>
<feature type="domain" description="Histidine kinase" evidence="9">
    <location>
        <begin position="402"/>
        <end position="608"/>
    </location>
</feature>
<sequence>MKKETQANSMDTNEENINNYQFAQDDPSNLMNTIFSNITEGIIIFDSKGKIVDVNPSICITLNRTKEDLIGQTLESLVPKEKQFKIEKQWEILSYKKHVKGHLPIINGESIIDFDFTTSTLVDHQLYVSILRDVTEKLLLEKKVKKNAELYEGLFLEALDAIVFWDNETRVVNANEAACKLFECSLDELINKKLNDFVYKKNAPYYSFIKTLKDTGSVRDETLFLMPNGQKKYVEFTSKLYAVDGYHMSIFRNVSERYQMEQDLRESESRFRSIFEGALEGFVLWNDHFEIVDINPAGEKMINVPKAHIVGRSLKNILSDCEYPQTELHEQIRLLETDGKSSGTINVTLNSGENKHFEFSTKYNVISNLSLTVFKDITEKLELEERLHKSDTLNVIGELAAGIAHEIRNPMTALKGFIQLLEDSVTDKNAMYFDVITTELNRIDSIINEFLILAKPQAIKFVEQDIRVILTETVNLLNAQAMLHNIVFKLDYSDDIPPLFCEPNQLKKVFINIIKNAIEVMDKGGTITVTATTTSDSRIHISIRDEGFGIPEEKIKKLGQPFYTTKDRGTGLGLMVTYRIIEEHKGLIEVESEVGVGTVFHIYLPESN</sequence>
<dbReference type="Gene3D" id="3.30.565.10">
    <property type="entry name" value="Histidine kinase-like ATPase, C-terminal domain"/>
    <property type="match status" value="1"/>
</dbReference>
<evidence type="ECO:0000313" key="11">
    <source>
        <dbReference type="EMBL" id="MDZ5470529.1"/>
    </source>
</evidence>
<dbReference type="SUPFAM" id="SSF55785">
    <property type="entry name" value="PYP-like sensor domain (PAS domain)"/>
    <property type="match status" value="3"/>
</dbReference>
<keyword evidence="4" id="KW-0808">Transferase</keyword>
<organism evidence="11 12">
    <name type="scientific">Robertmurraya mangrovi</name>
    <dbReference type="NCBI Taxonomy" id="3098077"/>
    <lineage>
        <taxon>Bacteria</taxon>
        <taxon>Bacillati</taxon>
        <taxon>Bacillota</taxon>
        <taxon>Bacilli</taxon>
        <taxon>Bacillales</taxon>
        <taxon>Bacillaceae</taxon>
        <taxon>Robertmurraya</taxon>
    </lineage>
</organism>
<evidence type="ECO:0000256" key="4">
    <source>
        <dbReference type="ARBA" id="ARBA00022679"/>
    </source>
</evidence>
<dbReference type="SMART" id="SM00091">
    <property type="entry name" value="PAS"/>
    <property type="match status" value="3"/>
</dbReference>
<dbReference type="NCBIfam" id="TIGR00229">
    <property type="entry name" value="sensory_box"/>
    <property type="match status" value="3"/>
</dbReference>
<dbReference type="Proteomes" id="UP001290455">
    <property type="component" value="Unassembled WGS sequence"/>
</dbReference>
<keyword evidence="8" id="KW-0902">Two-component regulatory system</keyword>
<dbReference type="Pfam" id="PF00512">
    <property type="entry name" value="HisKA"/>
    <property type="match status" value="1"/>
</dbReference>
<dbReference type="InterPro" id="IPR003594">
    <property type="entry name" value="HATPase_dom"/>
</dbReference>
<keyword evidence="12" id="KW-1185">Reference proteome</keyword>
<keyword evidence="3" id="KW-0597">Phosphoprotein</keyword>